<accession>A0ABR1VUL7</accession>
<evidence type="ECO:0000256" key="2">
    <source>
        <dbReference type="ARBA" id="ARBA00023043"/>
    </source>
</evidence>
<dbReference type="RefSeq" id="XP_066718008.1">
    <property type="nucleotide sequence ID" value="XM_066855841.1"/>
</dbReference>
<reference evidence="4 5" key="1">
    <citation type="submission" date="2023-01" db="EMBL/GenBank/DDBJ databases">
        <title>Analysis of 21 Apiospora genomes using comparative genomics revels a genus with tremendous synthesis potential of carbohydrate active enzymes and secondary metabolites.</title>
        <authorList>
            <person name="Sorensen T."/>
        </authorList>
    </citation>
    <scope>NUCLEOTIDE SEQUENCE [LARGE SCALE GENOMIC DNA]</scope>
    <source>
        <strain evidence="4 5">CBS 135458</strain>
    </source>
</reference>
<dbReference type="EMBL" id="JAQQWL010000005">
    <property type="protein sequence ID" value="KAK8073533.1"/>
    <property type="molecule type" value="Genomic_DNA"/>
</dbReference>
<evidence type="ECO:0000256" key="3">
    <source>
        <dbReference type="PROSITE-ProRule" id="PRU00023"/>
    </source>
</evidence>
<proteinExistence type="predicted"/>
<evidence type="ECO:0000256" key="1">
    <source>
        <dbReference type="ARBA" id="ARBA00022737"/>
    </source>
</evidence>
<dbReference type="SUPFAM" id="SSF48403">
    <property type="entry name" value="Ankyrin repeat"/>
    <property type="match status" value="1"/>
</dbReference>
<dbReference type="PROSITE" id="PS50088">
    <property type="entry name" value="ANK_REPEAT"/>
    <property type="match status" value="3"/>
</dbReference>
<gene>
    <name evidence="4" type="ORF">PG994_004432</name>
</gene>
<evidence type="ECO:0000313" key="4">
    <source>
        <dbReference type="EMBL" id="KAK8073533.1"/>
    </source>
</evidence>
<evidence type="ECO:0000313" key="5">
    <source>
        <dbReference type="Proteomes" id="UP001480595"/>
    </source>
</evidence>
<feature type="repeat" description="ANK" evidence="3">
    <location>
        <begin position="259"/>
        <end position="296"/>
    </location>
</feature>
<feature type="repeat" description="ANK" evidence="3">
    <location>
        <begin position="297"/>
        <end position="329"/>
    </location>
</feature>
<keyword evidence="2 3" id="KW-0040">ANK repeat</keyword>
<name>A0ABR1VUL7_9PEZI</name>
<sequence length="443" mass="48736">MAIHTPGSSCLDKGKERYVCPLYAALAMGSHEAAKVLLSPIVQSFPASHEVRRRFDELLSRKEPWPAFPRDSKFHKEGELHRQMLKSSEELALLFLSAGLLRETNALSLFECAAHERRELFAIGFWKSANTDQIESWPCTPLHIAAREGLLDVTSFLLETLNDVDARDKKGRAPLSYAATSNSKGVAKLLLDTSKADVNARDEKVDTGIVDVDARDVEGRSPLSHAITGDSMYTEGNINAVIKLLLASGKADINSCNKEGRTPLIWASYTFVKRSELKSIMETLLGSGAEFNSRDKEGCTSLIYAAKSNDAWAVDILLKSGADVDSQDKHGRTPLSWAAGSSHKYNFGMDVIATIRVLGKGKAEINARDDLGRTPLSWAATAEISSEADTSLWLLEHGADPAITDLHGRTAYDHFNLFAQDHTDQTKLDHLQTEDIRAMLWPS</sequence>
<dbReference type="PRINTS" id="PR01415">
    <property type="entry name" value="ANKYRIN"/>
</dbReference>
<dbReference type="PANTHER" id="PTHR24198:SF165">
    <property type="entry name" value="ANKYRIN REPEAT-CONTAINING PROTEIN-RELATED"/>
    <property type="match status" value="1"/>
</dbReference>
<dbReference type="InterPro" id="IPR036770">
    <property type="entry name" value="Ankyrin_rpt-contain_sf"/>
</dbReference>
<dbReference type="PROSITE" id="PS50297">
    <property type="entry name" value="ANK_REP_REGION"/>
    <property type="match status" value="2"/>
</dbReference>
<keyword evidence="1" id="KW-0677">Repeat</keyword>
<comment type="caution">
    <text evidence="4">The sequence shown here is derived from an EMBL/GenBank/DDBJ whole genome shotgun (WGS) entry which is preliminary data.</text>
</comment>
<dbReference type="InterPro" id="IPR002110">
    <property type="entry name" value="Ankyrin_rpt"/>
</dbReference>
<dbReference type="GeneID" id="92088904"/>
<organism evidence="4 5">
    <name type="scientific">Apiospora phragmitis</name>
    <dbReference type="NCBI Taxonomy" id="2905665"/>
    <lineage>
        <taxon>Eukaryota</taxon>
        <taxon>Fungi</taxon>
        <taxon>Dikarya</taxon>
        <taxon>Ascomycota</taxon>
        <taxon>Pezizomycotina</taxon>
        <taxon>Sordariomycetes</taxon>
        <taxon>Xylariomycetidae</taxon>
        <taxon>Amphisphaeriales</taxon>
        <taxon>Apiosporaceae</taxon>
        <taxon>Apiospora</taxon>
    </lineage>
</organism>
<protein>
    <submittedName>
        <fullName evidence="4">Ankyrin</fullName>
    </submittedName>
</protein>
<dbReference type="SMART" id="SM00248">
    <property type="entry name" value="ANK"/>
    <property type="match status" value="7"/>
</dbReference>
<dbReference type="Pfam" id="PF12796">
    <property type="entry name" value="Ank_2"/>
    <property type="match status" value="2"/>
</dbReference>
<dbReference type="PANTHER" id="PTHR24198">
    <property type="entry name" value="ANKYRIN REPEAT AND PROTEIN KINASE DOMAIN-CONTAINING PROTEIN"/>
    <property type="match status" value="1"/>
</dbReference>
<keyword evidence="5" id="KW-1185">Reference proteome</keyword>
<feature type="repeat" description="ANK" evidence="3">
    <location>
        <begin position="140"/>
        <end position="169"/>
    </location>
</feature>
<dbReference type="Proteomes" id="UP001480595">
    <property type="component" value="Unassembled WGS sequence"/>
</dbReference>
<dbReference type="Gene3D" id="1.25.40.20">
    <property type="entry name" value="Ankyrin repeat-containing domain"/>
    <property type="match status" value="3"/>
</dbReference>